<keyword evidence="3 6" id="KW-0479">Metal-binding</keyword>
<dbReference type="PROSITE" id="PS51009">
    <property type="entry name" value="CYTCII"/>
    <property type="match status" value="1"/>
</dbReference>
<comment type="caution">
    <text evidence="9">The sequence shown here is derived from an EMBL/GenBank/DDBJ whole genome shotgun (WGS) entry which is preliminary data.</text>
</comment>
<dbReference type="GeneID" id="99682650"/>
<feature type="signal peptide" evidence="8">
    <location>
        <begin position="1"/>
        <end position="22"/>
    </location>
</feature>
<feature type="chain" id="PRO_5020494490" evidence="8">
    <location>
        <begin position="23"/>
        <end position="151"/>
    </location>
</feature>
<keyword evidence="4" id="KW-0249">Electron transport</keyword>
<evidence type="ECO:0000256" key="1">
    <source>
        <dbReference type="ARBA" id="ARBA00022448"/>
    </source>
</evidence>
<dbReference type="AlphaFoldDB" id="A0A4V2SFV4"/>
<feature type="binding site" description="axial binding residue" evidence="6">
    <location>
        <position position="145"/>
    </location>
    <ligand>
        <name>heme c</name>
        <dbReference type="ChEBI" id="CHEBI:61717"/>
    </ligand>
    <ligandPart>
        <name>Fe</name>
        <dbReference type="ChEBI" id="CHEBI:18248"/>
    </ligandPart>
</feature>
<dbReference type="GO" id="GO:0022900">
    <property type="term" value="P:electron transport chain"/>
    <property type="evidence" value="ECO:0007669"/>
    <property type="project" value="InterPro"/>
</dbReference>
<evidence type="ECO:0000256" key="4">
    <source>
        <dbReference type="ARBA" id="ARBA00022982"/>
    </source>
</evidence>
<protein>
    <submittedName>
        <fullName evidence="9">Cytochrome c556</fullName>
    </submittedName>
</protein>
<dbReference type="SUPFAM" id="SSF47175">
    <property type="entry name" value="Cytochromes"/>
    <property type="match status" value="1"/>
</dbReference>
<dbReference type="Proteomes" id="UP000295106">
    <property type="component" value="Unassembled WGS sequence"/>
</dbReference>
<organism evidence="9 10">
    <name type="scientific">Rubrivivax gelatinosus</name>
    <name type="common">Rhodocyclus gelatinosus</name>
    <name type="synonym">Rhodopseudomonas gelatinosa</name>
    <dbReference type="NCBI Taxonomy" id="28068"/>
    <lineage>
        <taxon>Bacteria</taxon>
        <taxon>Pseudomonadati</taxon>
        <taxon>Pseudomonadota</taxon>
        <taxon>Betaproteobacteria</taxon>
        <taxon>Burkholderiales</taxon>
        <taxon>Sphaerotilaceae</taxon>
        <taxon>Rubrivivax</taxon>
    </lineage>
</organism>
<feature type="binding site" description="covalent" evidence="7">
    <location>
        <position position="144"/>
    </location>
    <ligand>
        <name>heme c</name>
        <dbReference type="ChEBI" id="CHEBI:61717"/>
    </ligand>
</feature>
<dbReference type="Gene3D" id="1.20.120.10">
    <property type="entry name" value="Cytochrome c/b562"/>
    <property type="match status" value="1"/>
</dbReference>
<dbReference type="GO" id="GO:0005506">
    <property type="term" value="F:iron ion binding"/>
    <property type="evidence" value="ECO:0007669"/>
    <property type="project" value="InterPro"/>
</dbReference>
<comment type="PTM">
    <text evidence="7">Binds 1 heme group per subunit.</text>
</comment>
<dbReference type="InterPro" id="IPR012127">
    <property type="entry name" value="Cyt_c_prime"/>
</dbReference>
<dbReference type="InterPro" id="IPR002321">
    <property type="entry name" value="Cyt_c_II"/>
</dbReference>
<evidence type="ECO:0000256" key="7">
    <source>
        <dbReference type="PIRSR" id="PIRSR000027-2"/>
    </source>
</evidence>
<dbReference type="GO" id="GO:0042597">
    <property type="term" value="C:periplasmic space"/>
    <property type="evidence" value="ECO:0007669"/>
    <property type="project" value="InterPro"/>
</dbReference>
<name>A0A4V2SFV4_RUBGE</name>
<evidence type="ECO:0000313" key="10">
    <source>
        <dbReference type="Proteomes" id="UP000295106"/>
    </source>
</evidence>
<evidence type="ECO:0000256" key="2">
    <source>
        <dbReference type="ARBA" id="ARBA00022617"/>
    </source>
</evidence>
<keyword evidence="2 7" id="KW-0349">Heme</keyword>
<keyword evidence="1" id="KW-0813">Transport</keyword>
<evidence type="ECO:0000313" key="9">
    <source>
        <dbReference type="EMBL" id="TCO98797.1"/>
    </source>
</evidence>
<evidence type="ECO:0000256" key="6">
    <source>
        <dbReference type="PIRSR" id="PIRSR000027-1"/>
    </source>
</evidence>
<keyword evidence="5 6" id="KW-0408">Iron</keyword>
<dbReference type="OrthoDB" id="5520910at2"/>
<evidence type="ECO:0000256" key="3">
    <source>
        <dbReference type="ARBA" id="ARBA00022723"/>
    </source>
</evidence>
<proteinExistence type="predicted"/>
<reference evidence="9 10" key="1">
    <citation type="submission" date="2019-03" db="EMBL/GenBank/DDBJ databases">
        <title>Genomic Encyclopedia of Type Strains, Phase IV (KMG-IV): sequencing the most valuable type-strain genomes for metagenomic binning, comparative biology and taxonomic classification.</title>
        <authorList>
            <person name="Goeker M."/>
        </authorList>
    </citation>
    <scope>NUCLEOTIDE SEQUENCE [LARGE SCALE GENOMIC DNA]</scope>
    <source>
        <strain evidence="9 10">DSM 1709</strain>
    </source>
</reference>
<dbReference type="InterPro" id="IPR015984">
    <property type="entry name" value="Cyt_c_prime_subgr"/>
</dbReference>
<accession>A0A4V2SFV4</accession>
<dbReference type="PRINTS" id="PR00608">
    <property type="entry name" value="CYTCHROMECII"/>
</dbReference>
<keyword evidence="8" id="KW-0732">Signal</keyword>
<evidence type="ECO:0000256" key="5">
    <source>
        <dbReference type="ARBA" id="ARBA00023004"/>
    </source>
</evidence>
<dbReference type="GO" id="GO:0009055">
    <property type="term" value="F:electron transfer activity"/>
    <property type="evidence" value="ECO:0007669"/>
    <property type="project" value="InterPro"/>
</dbReference>
<dbReference type="InterPro" id="IPR010980">
    <property type="entry name" value="Cyt_c/b562"/>
</dbReference>
<dbReference type="PIRSF" id="PIRSF000027">
    <property type="entry name" value="Cytc_c_prime"/>
    <property type="match status" value="1"/>
</dbReference>
<evidence type="ECO:0000256" key="8">
    <source>
        <dbReference type="SAM" id="SignalP"/>
    </source>
</evidence>
<dbReference type="RefSeq" id="WP_132649339.1">
    <property type="nucleotide sequence ID" value="NZ_CP181386.1"/>
</dbReference>
<sequence>MKKMLLVAAGLAGLATALPAAAQFQKPGDAIEYRQSAFTLIANHFGRVAAMAQGKAPFDAKVAAENIALVSTLSKLPLTAFGPGTDKGHGTEAKPAVWSDAAGFKAAADKFAAAVDKLDAAGKTGDFAQIKAAVGETGGACKGCHDKFKEK</sequence>
<feature type="binding site" description="covalent" evidence="7">
    <location>
        <position position="141"/>
    </location>
    <ligand>
        <name>heme c</name>
        <dbReference type="ChEBI" id="CHEBI:61717"/>
    </ligand>
</feature>
<gene>
    <name evidence="9" type="ORF">EV684_11658</name>
</gene>
<dbReference type="Pfam" id="PF01322">
    <property type="entry name" value="Cytochrom_C_2"/>
    <property type="match status" value="1"/>
</dbReference>
<dbReference type="EMBL" id="SLXD01000016">
    <property type="protein sequence ID" value="TCO98797.1"/>
    <property type="molecule type" value="Genomic_DNA"/>
</dbReference>
<dbReference type="GO" id="GO:0020037">
    <property type="term" value="F:heme binding"/>
    <property type="evidence" value="ECO:0007669"/>
    <property type="project" value="InterPro"/>
</dbReference>